<dbReference type="RefSeq" id="WP_170296506.1">
    <property type="nucleotide sequence ID" value="NZ_BAAAES010000008.1"/>
</dbReference>
<evidence type="ECO:0000313" key="1">
    <source>
        <dbReference type="EMBL" id="GAA0668757.1"/>
    </source>
</evidence>
<dbReference type="EMBL" id="BAAAES010000008">
    <property type="protein sequence ID" value="GAA0668757.1"/>
    <property type="molecule type" value="Genomic_DNA"/>
</dbReference>
<gene>
    <name evidence="1" type="ORF">GCM10009102_18890</name>
</gene>
<name>A0ABN1HUX7_9SPHN</name>
<comment type="caution">
    <text evidence="1">The sequence shown here is derived from an EMBL/GenBank/DDBJ whole genome shotgun (WGS) entry which is preliminary data.</text>
</comment>
<accession>A0ABN1HUX7</accession>
<keyword evidence="2" id="KW-1185">Reference proteome</keyword>
<protein>
    <submittedName>
        <fullName evidence="1">Uncharacterized protein</fullName>
    </submittedName>
</protein>
<sequence>MRADFLVSAPYVRALDLLMRALGTLDDLDEGVAAAQLSGVIDLVAARITEQSRCMH</sequence>
<evidence type="ECO:0000313" key="2">
    <source>
        <dbReference type="Proteomes" id="UP001500238"/>
    </source>
</evidence>
<reference evidence="1 2" key="1">
    <citation type="journal article" date="2019" name="Int. J. Syst. Evol. Microbiol.">
        <title>The Global Catalogue of Microorganisms (GCM) 10K type strain sequencing project: providing services to taxonomists for standard genome sequencing and annotation.</title>
        <authorList>
            <consortium name="The Broad Institute Genomics Platform"/>
            <consortium name="The Broad Institute Genome Sequencing Center for Infectious Disease"/>
            <person name="Wu L."/>
            <person name="Ma J."/>
        </authorList>
    </citation>
    <scope>NUCLEOTIDE SEQUENCE [LARGE SCALE GENOMIC DNA]</scope>
    <source>
        <strain evidence="1 2">JCM 14603</strain>
    </source>
</reference>
<organism evidence="1 2">
    <name type="scientific">Sphingomonas insulae</name>
    <dbReference type="NCBI Taxonomy" id="424800"/>
    <lineage>
        <taxon>Bacteria</taxon>
        <taxon>Pseudomonadati</taxon>
        <taxon>Pseudomonadota</taxon>
        <taxon>Alphaproteobacteria</taxon>
        <taxon>Sphingomonadales</taxon>
        <taxon>Sphingomonadaceae</taxon>
        <taxon>Sphingomonas</taxon>
    </lineage>
</organism>
<dbReference type="Proteomes" id="UP001500238">
    <property type="component" value="Unassembled WGS sequence"/>
</dbReference>
<proteinExistence type="predicted"/>